<dbReference type="AlphaFoldDB" id="A0A120MY27"/>
<dbReference type="OrthoDB" id="9915934at2"/>
<organism evidence="1 2">
    <name type="scientific">Mucilaginibacter gotjawali</name>
    <dbReference type="NCBI Taxonomy" id="1550579"/>
    <lineage>
        <taxon>Bacteria</taxon>
        <taxon>Pseudomonadati</taxon>
        <taxon>Bacteroidota</taxon>
        <taxon>Sphingobacteriia</taxon>
        <taxon>Sphingobacteriales</taxon>
        <taxon>Sphingobacteriaceae</taxon>
        <taxon>Mucilaginibacter</taxon>
    </lineage>
</organism>
<dbReference type="EMBL" id="AP017313">
    <property type="protein sequence ID" value="BAU52436.1"/>
    <property type="molecule type" value="Genomic_DNA"/>
</dbReference>
<sequence length="162" mass="17999">MKIQLLIFIALVSFGLSAQAQTEAPVITELHQLLQSAKSNFTNEIGKKVEEDTVTQNVYYEAKKPAVAADAFILHVKAGQNMFILNYDATGDKLTALIPIVGQYIDELNKMVKTGDYTGNDYNNEKGKAVTDIHDKDGNLVLRYTSDKVSQTVYLYGFTNNK</sequence>
<evidence type="ECO:0000313" key="1">
    <source>
        <dbReference type="EMBL" id="BAU52436.1"/>
    </source>
</evidence>
<gene>
    <name evidence="1" type="ORF">MgSA37_00597</name>
</gene>
<dbReference type="Proteomes" id="UP000218263">
    <property type="component" value="Chromosome"/>
</dbReference>
<name>A0A120MY27_9SPHI</name>
<dbReference type="RefSeq" id="WP_096349763.1">
    <property type="nucleotide sequence ID" value="NZ_AP017313.1"/>
</dbReference>
<evidence type="ECO:0000313" key="2">
    <source>
        <dbReference type="Proteomes" id="UP000218263"/>
    </source>
</evidence>
<reference evidence="1 2" key="1">
    <citation type="submission" date="2015-12" db="EMBL/GenBank/DDBJ databases">
        <title>Genome sequence of Mucilaginibacter gotjawali.</title>
        <authorList>
            <person name="Lee J.S."/>
            <person name="Lee K.C."/>
            <person name="Kim K.K."/>
            <person name="Lee B.W."/>
        </authorList>
    </citation>
    <scope>NUCLEOTIDE SEQUENCE [LARGE SCALE GENOMIC DNA]</scope>
    <source>
        <strain evidence="1 2">SA3-7</strain>
    </source>
</reference>
<keyword evidence="2" id="KW-1185">Reference proteome</keyword>
<dbReference type="KEGG" id="mgot:MgSA37_00597"/>
<proteinExistence type="predicted"/>
<protein>
    <submittedName>
        <fullName evidence="1">Uncharacterized protein</fullName>
    </submittedName>
</protein>
<accession>A0A120MY27</accession>